<keyword evidence="2" id="KW-1133">Transmembrane helix</keyword>
<proteinExistence type="predicted"/>
<sequence>MKMPMPTPTPTPTPTAGNERRAPAENHNLLSLAPVTNTVNLGSLPIDFVAPSSCSNWHMDGNFKGENKDSDKTSQVYQLDVSNAPACMPTSYAEVYSKGSAPVFSLGQACPTGFQAACTMVASNGLDMSNLSEWDALKPGETAIGCCQPGFICDKDVAHRYLCVSTATLGQVVVGTNVFSSSITQTQTFTVDPTLAATAYAMQLIYIRQTGPLLADTATPAPSNPTTVAKPSATASSDDGLSAGTKAAIGIGVAVGVLLLVAAGWLISRRCVKRKRKEYSIREESVFLRTGDQSGAVSKASGRRYTEEEWVALHSKEASLKDNNSKKDWPLYGKPIDISGHVEVPGHDIPVELPAVVPSSWANKALPTVPVIPESPSKEQI</sequence>
<evidence type="ECO:0000256" key="1">
    <source>
        <dbReference type="SAM" id="MobiDB-lite"/>
    </source>
</evidence>
<feature type="transmembrane region" description="Helical" evidence="2">
    <location>
        <begin position="247"/>
        <end position="267"/>
    </location>
</feature>
<evidence type="ECO:0000313" key="4">
    <source>
        <dbReference type="Proteomes" id="UP000039046"/>
    </source>
</evidence>
<feature type="region of interest" description="Disordered" evidence="1">
    <location>
        <begin position="218"/>
        <end position="238"/>
    </location>
</feature>
<feature type="compositionally biased region" description="Polar residues" evidence="1">
    <location>
        <begin position="220"/>
        <end position="238"/>
    </location>
</feature>
<reference evidence="3 4" key="1">
    <citation type="journal article" date="2015" name="Genome Announc.">
        <title>Draft Genome Sequence and Gene Annotation of the Entomopathogenic Fungus Verticillium hemipterigenum.</title>
        <authorList>
            <person name="Horn F."/>
            <person name="Habel A."/>
            <person name="Scharf D.H."/>
            <person name="Dworschak J."/>
            <person name="Brakhage A.A."/>
            <person name="Guthke R."/>
            <person name="Hertweck C."/>
            <person name="Linde J."/>
        </authorList>
    </citation>
    <scope>NUCLEOTIDE SEQUENCE [LARGE SCALE GENOMIC DNA]</scope>
</reference>
<keyword evidence="2" id="KW-0472">Membrane</keyword>
<gene>
    <name evidence="3" type="ORF">VHEMI08972</name>
</gene>
<name>A0A0A1TP60_9HYPO</name>
<evidence type="ECO:0000313" key="3">
    <source>
        <dbReference type="EMBL" id="CEJ93380.1"/>
    </source>
</evidence>
<protein>
    <submittedName>
        <fullName evidence="3">Uncharacterized protein</fullName>
    </submittedName>
</protein>
<keyword evidence="4" id="KW-1185">Reference proteome</keyword>
<feature type="compositionally biased region" description="Pro residues" evidence="1">
    <location>
        <begin position="1"/>
        <end position="13"/>
    </location>
</feature>
<dbReference type="HOGENOM" id="CLU_726008_0_0_1"/>
<dbReference type="Proteomes" id="UP000039046">
    <property type="component" value="Unassembled WGS sequence"/>
</dbReference>
<accession>A0A0A1TP60</accession>
<evidence type="ECO:0000256" key="2">
    <source>
        <dbReference type="SAM" id="Phobius"/>
    </source>
</evidence>
<dbReference type="STRING" id="1531966.A0A0A1TP60"/>
<feature type="region of interest" description="Disordered" evidence="1">
    <location>
        <begin position="1"/>
        <end position="21"/>
    </location>
</feature>
<organism evidence="3 4">
    <name type="scientific">[Torrubiella] hemipterigena</name>
    <dbReference type="NCBI Taxonomy" id="1531966"/>
    <lineage>
        <taxon>Eukaryota</taxon>
        <taxon>Fungi</taxon>
        <taxon>Dikarya</taxon>
        <taxon>Ascomycota</taxon>
        <taxon>Pezizomycotina</taxon>
        <taxon>Sordariomycetes</taxon>
        <taxon>Hypocreomycetidae</taxon>
        <taxon>Hypocreales</taxon>
        <taxon>Clavicipitaceae</taxon>
        <taxon>Clavicipitaceae incertae sedis</taxon>
        <taxon>'Torrubiella' clade</taxon>
    </lineage>
</organism>
<dbReference type="AlphaFoldDB" id="A0A0A1TP60"/>
<keyword evidence="2" id="KW-0812">Transmembrane</keyword>
<dbReference type="EMBL" id="CDHN01000005">
    <property type="protein sequence ID" value="CEJ93380.1"/>
    <property type="molecule type" value="Genomic_DNA"/>
</dbReference>